<protein>
    <submittedName>
        <fullName evidence="7">Uncharacterized protein</fullName>
    </submittedName>
</protein>
<keyword evidence="5" id="KW-1133">Transmembrane helix</keyword>
<organism evidence="7">
    <name type="scientific">Sylvanvirus sp</name>
    <dbReference type="NCBI Taxonomy" id="2487774"/>
    <lineage>
        <taxon>Viruses</taxon>
    </lineage>
</organism>
<keyword evidence="3" id="KW-0808">Transferase</keyword>
<dbReference type="Pfam" id="PF01697">
    <property type="entry name" value="Glyco_transf_92"/>
    <property type="match status" value="1"/>
</dbReference>
<dbReference type="PANTHER" id="PTHR21461">
    <property type="entry name" value="GLYCOSYLTRANSFERASE FAMILY 92 PROTEIN"/>
    <property type="match status" value="1"/>
</dbReference>
<dbReference type="InterPro" id="IPR008166">
    <property type="entry name" value="Glyco_transf_92"/>
</dbReference>
<reference evidence="7" key="1">
    <citation type="submission" date="2018-10" db="EMBL/GenBank/DDBJ databases">
        <title>Hidden diversity of soil giant viruses.</title>
        <authorList>
            <person name="Schulz F."/>
            <person name="Alteio L."/>
            <person name="Goudeau D."/>
            <person name="Ryan E.M."/>
            <person name="Malmstrom R.R."/>
            <person name="Blanchard J."/>
            <person name="Woyke T."/>
        </authorList>
    </citation>
    <scope>NUCLEOTIDE SEQUENCE</scope>
    <source>
        <strain evidence="7">SYV1</strain>
    </source>
</reference>
<keyword evidence="6" id="KW-0472">Membrane</keyword>
<dbReference type="GO" id="GO:0016020">
    <property type="term" value="C:membrane"/>
    <property type="evidence" value="ECO:0007669"/>
    <property type="project" value="UniProtKB-SubCell"/>
</dbReference>
<evidence type="ECO:0000256" key="3">
    <source>
        <dbReference type="ARBA" id="ARBA00022679"/>
    </source>
</evidence>
<accession>A0A3G5AJA9</accession>
<evidence type="ECO:0000256" key="2">
    <source>
        <dbReference type="ARBA" id="ARBA00022676"/>
    </source>
</evidence>
<dbReference type="Gene3D" id="3.40.50.150">
    <property type="entry name" value="Vaccinia Virus protein VP39"/>
    <property type="match status" value="1"/>
</dbReference>
<evidence type="ECO:0000256" key="4">
    <source>
        <dbReference type="ARBA" id="ARBA00022692"/>
    </source>
</evidence>
<name>A0A3G5AJA9_9VIRU</name>
<evidence type="ECO:0000313" key="7">
    <source>
        <dbReference type="EMBL" id="AYV86694.1"/>
    </source>
</evidence>
<keyword evidence="4" id="KW-0812">Transmembrane</keyword>
<gene>
    <name evidence="7" type="ORF">Sylvanvirus6_35</name>
</gene>
<dbReference type="Pfam" id="PF13578">
    <property type="entry name" value="Methyltransf_24"/>
    <property type="match status" value="1"/>
</dbReference>
<evidence type="ECO:0000256" key="6">
    <source>
        <dbReference type="ARBA" id="ARBA00023136"/>
    </source>
</evidence>
<sequence>MSTTFNFNLQVIVGALLRKKEDVTYVKGFLEYHFELGVDYVYIYPNYDLKELSLDETYSSRVLISHMPNSSNSSNLPNPSSDSELDIVKHLSSVLSSDVTDKSKNQTWLICLDVKEFIVLQEDCEKIQILLSNQSSCIESPLSIPLSCSWAKSTSGSGLDENNECFHTKNITCIERPIILERDKLDLNTKKDTNEDIYQDTRQVHNQMIHSFHIDFKAVKTPLCEIGARYDTDKSSQRQRVSDIRHCHPYTILYHSFFKRHRQSPIRISEIGVLQGASLLMWHEYFENASIHGFDYDDTLLSTFQQTLQPLDGRVSVSKMNVKDASTIRNAFSSIGGIWDLILEDSTHEFDDQIRFVQESMSFLRPGGMLIIEDVFLHHSESLYWERLQPVLSEFQSAFFVRLDHARRCSTGWDNDKVLILIKKGAPSLFTPIVPRLQIITPSCRPENLLTIKSSIRFEYVKQWMIVYDGARVSDSPIQFPHHPKIQEFTYSGEGISGNPQRNFALQTLVNRKNEKDQGTYLYFLDDDNRIHPGLYDLLSLLDDGYLYTFNQLRDTNGSILKGNRLDPGHIDTAMALIASTHSNADIRWKPHEYGADGFYIQDCGTAMPNCHIWINNTLCTYNHILLRPTEIIHTGIEAEFDPSSYLMFNPVVASNSLYNTLEGARAHWILHGQFEKRAYFKKGSLHLDSLESKTMPILLSANAKDEKNLVEWVMYHLALGFTHILLFDDFSKIPIEHVLEKYVKTNQVTVVQWHTQKGPYIEAAVHFGNLHGFAYMIHLDLDEYLYIKPEFSSIQSLVKTYPVDVSAIYFHWMFFGSNQLEDNTKNTLIDVFTRSEDHLNPHIKTLVNPSLVSGCRDPHTYHFHSHVQVNRYNGKRERIRYDDAHSIQNQYDKNKDAPGAYIAHYCYQSWQEYLVRKIQRVRDDIPVFRDIMAKELFHALYNNKSNMDLVESWKQRITTE</sequence>
<dbReference type="SUPFAM" id="SSF53335">
    <property type="entry name" value="S-adenosyl-L-methionine-dependent methyltransferases"/>
    <property type="match status" value="1"/>
</dbReference>
<evidence type="ECO:0000256" key="1">
    <source>
        <dbReference type="ARBA" id="ARBA00004167"/>
    </source>
</evidence>
<comment type="subcellular location">
    <subcellularLocation>
        <location evidence="1">Membrane</location>
        <topology evidence="1">Single-pass membrane protein</topology>
    </subcellularLocation>
</comment>
<dbReference type="PANTHER" id="PTHR21461:SF69">
    <property type="entry name" value="GLYCOSYLTRANSFERASE FAMILY 92 PROTEIN"/>
    <property type="match status" value="1"/>
</dbReference>
<dbReference type="EMBL" id="MK072512">
    <property type="protein sequence ID" value="AYV86694.1"/>
    <property type="molecule type" value="Genomic_DNA"/>
</dbReference>
<evidence type="ECO:0000256" key="5">
    <source>
        <dbReference type="ARBA" id="ARBA00022989"/>
    </source>
</evidence>
<dbReference type="GO" id="GO:0016757">
    <property type="term" value="F:glycosyltransferase activity"/>
    <property type="evidence" value="ECO:0007669"/>
    <property type="project" value="UniProtKB-KW"/>
</dbReference>
<dbReference type="InterPro" id="IPR029063">
    <property type="entry name" value="SAM-dependent_MTases_sf"/>
</dbReference>
<keyword evidence="2" id="KW-0328">Glycosyltransferase</keyword>
<proteinExistence type="predicted"/>